<evidence type="ECO:0000256" key="2">
    <source>
        <dbReference type="SAM" id="MobiDB-lite"/>
    </source>
</evidence>
<feature type="domain" description="Arf-GAP" evidence="3">
    <location>
        <begin position="12"/>
        <end position="130"/>
    </location>
</feature>
<feature type="compositionally biased region" description="Polar residues" evidence="2">
    <location>
        <begin position="218"/>
        <end position="231"/>
    </location>
</feature>
<organism evidence="4 5">
    <name type="scientific">Platanthera guangdongensis</name>
    <dbReference type="NCBI Taxonomy" id="2320717"/>
    <lineage>
        <taxon>Eukaryota</taxon>
        <taxon>Viridiplantae</taxon>
        <taxon>Streptophyta</taxon>
        <taxon>Embryophyta</taxon>
        <taxon>Tracheophyta</taxon>
        <taxon>Spermatophyta</taxon>
        <taxon>Magnoliopsida</taxon>
        <taxon>Liliopsida</taxon>
        <taxon>Asparagales</taxon>
        <taxon>Orchidaceae</taxon>
        <taxon>Orchidoideae</taxon>
        <taxon>Orchideae</taxon>
        <taxon>Orchidinae</taxon>
        <taxon>Platanthera</taxon>
    </lineage>
</organism>
<evidence type="ECO:0000313" key="4">
    <source>
        <dbReference type="EMBL" id="KAK8939866.1"/>
    </source>
</evidence>
<dbReference type="InterPro" id="IPR038508">
    <property type="entry name" value="ArfGAP_dom_sf"/>
</dbReference>
<dbReference type="PANTHER" id="PTHR46085:SF3">
    <property type="entry name" value="ARF GTPASE ACTIVATING PROTEIN"/>
    <property type="match status" value="1"/>
</dbReference>
<keyword evidence="5" id="KW-1185">Reference proteome</keyword>
<keyword evidence="1" id="KW-0479">Metal-binding</keyword>
<keyword evidence="1" id="KW-0863">Zinc-finger</keyword>
<dbReference type="PROSITE" id="PS50115">
    <property type="entry name" value="ARFGAP"/>
    <property type="match status" value="1"/>
</dbReference>
<dbReference type="SUPFAM" id="SSF57863">
    <property type="entry name" value="ArfGap/RecO-like zinc finger"/>
    <property type="match status" value="1"/>
</dbReference>
<gene>
    <name evidence="4" type="primary">AGD14</name>
    <name evidence="4" type="ORF">KSP40_PGU015049</name>
</gene>
<comment type="caution">
    <text evidence="4">The sequence shown here is derived from an EMBL/GenBank/DDBJ whole genome shotgun (WGS) entry which is preliminary data.</text>
</comment>
<evidence type="ECO:0000259" key="3">
    <source>
        <dbReference type="PROSITE" id="PS50115"/>
    </source>
</evidence>
<dbReference type="PANTHER" id="PTHR46085">
    <property type="entry name" value="ARFGAP/RECO-RELATED"/>
    <property type="match status" value="1"/>
</dbReference>
<dbReference type="CDD" id="cd08838">
    <property type="entry name" value="ArfGap_AGFG"/>
    <property type="match status" value="1"/>
</dbReference>
<proteinExistence type="predicted"/>
<accession>A0ABR2LFU9</accession>
<dbReference type="InterPro" id="IPR037278">
    <property type="entry name" value="ARFGAP/RecO"/>
</dbReference>
<dbReference type="InterPro" id="IPR044820">
    <property type="entry name" value="AGD14-like"/>
</dbReference>
<evidence type="ECO:0000313" key="5">
    <source>
        <dbReference type="Proteomes" id="UP001412067"/>
    </source>
</evidence>
<dbReference type="EMBL" id="JBBWWR010000020">
    <property type="protein sequence ID" value="KAK8939866.1"/>
    <property type="molecule type" value="Genomic_DNA"/>
</dbReference>
<dbReference type="SMART" id="SM00105">
    <property type="entry name" value="ArfGap"/>
    <property type="match status" value="1"/>
</dbReference>
<sequence>MANRMKEEEKNEKIIRGLLKLPANKRCINCNSLGPQYVCTTFWSFICTNCSGLHREFTHRVKSISMAKFTSQEVNALQEGGNERVREMYFKEWDSQKHSYPDSSHLDRLRDFIKQVYVERRYTGGKNIDEPPRVKGERNDYDENRSFKTYRSGARSPPYNDPYEKHFGEKPGSARNDDRNSHFNFEARSPGYDQGDHKSPNRFEMRDEIPRDDKAGNDVQSPKSYKSSTSEELPKPGVSDHQKNVYISSPPMVRPVRDILGSDIPPLRVGELPKTNSGKASNSSSETQSFTSSKGPNNGNSELKRVNSGSLIDFSADSEPPSSGAVKESVPLRKLALHLLMVVVGHLLIF</sequence>
<dbReference type="PRINTS" id="PR00405">
    <property type="entry name" value="REVINTRACTNG"/>
</dbReference>
<feature type="compositionally biased region" description="Basic and acidic residues" evidence="2">
    <location>
        <begin position="232"/>
        <end position="243"/>
    </location>
</feature>
<protein>
    <submittedName>
        <fullName evidence="4">ADP-ribosylation factor GTPase-activating protein AGD14</fullName>
    </submittedName>
</protein>
<feature type="region of interest" description="Disordered" evidence="2">
    <location>
        <begin position="124"/>
        <end position="306"/>
    </location>
</feature>
<dbReference type="Proteomes" id="UP001412067">
    <property type="component" value="Unassembled WGS sequence"/>
</dbReference>
<evidence type="ECO:0000256" key="1">
    <source>
        <dbReference type="PROSITE-ProRule" id="PRU00288"/>
    </source>
</evidence>
<name>A0ABR2LFU9_9ASPA</name>
<feature type="compositionally biased region" description="Basic and acidic residues" evidence="2">
    <location>
        <begin position="194"/>
        <end position="216"/>
    </location>
</feature>
<keyword evidence="1" id="KW-0862">Zinc</keyword>
<dbReference type="Pfam" id="PF01412">
    <property type="entry name" value="ArfGap"/>
    <property type="match status" value="1"/>
</dbReference>
<dbReference type="InterPro" id="IPR001164">
    <property type="entry name" value="ArfGAP_dom"/>
</dbReference>
<reference evidence="4 5" key="1">
    <citation type="journal article" date="2022" name="Nat. Plants">
        <title>Genomes of leafy and leafless Platanthera orchids illuminate the evolution of mycoheterotrophy.</title>
        <authorList>
            <person name="Li M.H."/>
            <person name="Liu K.W."/>
            <person name="Li Z."/>
            <person name="Lu H.C."/>
            <person name="Ye Q.L."/>
            <person name="Zhang D."/>
            <person name="Wang J.Y."/>
            <person name="Li Y.F."/>
            <person name="Zhong Z.M."/>
            <person name="Liu X."/>
            <person name="Yu X."/>
            <person name="Liu D.K."/>
            <person name="Tu X.D."/>
            <person name="Liu B."/>
            <person name="Hao Y."/>
            <person name="Liao X.Y."/>
            <person name="Jiang Y.T."/>
            <person name="Sun W.H."/>
            <person name="Chen J."/>
            <person name="Chen Y.Q."/>
            <person name="Ai Y."/>
            <person name="Zhai J.W."/>
            <person name="Wu S.S."/>
            <person name="Zhou Z."/>
            <person name="Hsiao Y.Y."/>
            <person name="Wu W.L."/>
            <person name="Chen Y.Y."/>
            <person name="Lin Y.F."/>
            <person name="Hsu J.L."/>
            <person name="Li C.Y."/>
            <person name="Wang Z.W."/>
            <person name="Zhao X."/>
            <person name="Zhong W.Y."/>
            <person name="Ma X.K."/>
            <person name="Ma L."/>
            <person name="Huang J."/>
            <person name="Chen G.Z."/>
            <person name="Huang M.Z."/>
            <person name="Huang L."/>
            <person name="Peng D.H."/>
            <person name="Luo Y.B."/>
            <person name="Zou S.Q."/>
            <person name="Chen S.P."/>
            <person name="Lan S."/>
            <person name="Tsai W.C."/>
            <person name="Van de Peer Y."/>
            <person name="Liu Z.J."/>
        </authorList>
    </citation>
    <scope>NUCLEOTIDE SEQUENCE [LARGE SCALE GENOMIC DNA]</scope>
    <source>
        <strain evidence="4">Lor288</strain>
    </source>
</reference>
<dbReference type="Gene3D" id="1.10.220.150">
    <property type="entry name" value="Arf GTPase activating protein"/>
    <property type="match status" value="1"/>
</dbReference>
<feature type="compositionally biased region" description="Basic and acidic residues" evidence="2">
    <location>
        <begin position="124"/>
        <end position="146"/>
    </location>
</feature>
<feature type="compositionally biased region" description="Low complexity" evidence="2">
    <location>
        <begin position="281"/>
        <end position="293"/>
    </location>
</feature>